<comment type="caution">
    <text evidence="2">The sequence shown here is derived from an EMBL/GenBank/DDBJ whole genome shotgun (WGS) entry which is preliminary data.</text>
</comment>
<dbReference type="EMBL" id="BGZK01001524">
    <property type="protein sequence ID" value="GBP81684.1"/>
    <property type="molecule type" value="Genomic_DNA"/>
</dbReference>
<keyword evidence="3" id="KW-1185">Reference proteome</keyword>
<gene>
    <name evidence="2" type="ORF">EVAR_63171_1</name>
</gene>
<feature type="transmembrane region" description="Helical" evidence="1">
    <location>
        <begin position="75"/>
        <end position="94"/>
    </location>
</feature>
<name>A0A4C1Z3Q4_EUMVA</name>
<dbReference type="Proteomes" id="UP000299102">
    <property type="component" value="Unassembled WGS sequence"/>
</dbReference>
<protein>
    <submittedName>
        <fullName evidence="2">Uncharacterized protein</fullName>
    </submittedName>
</protein>
<keyword evidence="1" id="KW-0472">Membrane</keyword>
<accession>A0A4C1Z3Q4</accession>
<dbReference type="AlphaFoldDB" id="A0A4C1Z3Q4"/>
<keyword evidence="1" id="KW-0812">Transmembrane</keyword>
<proteinExistence type="predicted"/>
<sequence>MTARRSSPIFALWKSEANSANPEFLARRNMDITDLISSPRGESWGAGTGRNSPEEGVHFELAALLPGADGDGVRFSLYLALCSPVTLVFTVMFLQKKKKTFNAVPRKIRFLVKGGIPIGARAKNERYCSQSFEIFRKACTCIGTHTNSGCTVSKCRCKLAGAMELLGSSLLQSMQRGGFYQRDCALTSVRAASGVQTFDQREMILKTTHLCQPTYDDVNDAISKPDVEWHLALGKRRGCSYNFRGAEAGRSRDLQART</sequence>
<evidence type="ECO:0000313" key="2">
    <source>
        <dbReference type="EMBL" id="GBP81684.1"/>
    </source>
</evidence>
<evidence type="ECO:0000313" key="3">
    <source>
        <dbReference type="Proteomes" id="UP000299102"/>
    </source>
</evidence>
<reference evidence="2 3" key="1">
    <citation type="journal article" date="2019" name="Commun. Biol.">
        <title>The bagworm genome reveals a unique fibroin gene that provides high tensile strength.</title>
        <authorList>
            <person name="Kono N."/>
            <person name="Nakamura H."/>
            <person name="Ohtoshi R."/>
            <person name="Tomita M."/>
            <person name="Numata K."/>
            <person name="Arakawa K."/>
        </authorList>
    </citation>
    <scope>NUCLEOTIDE SEQUENCE [LARGE SCALE GENOMIC DNA]</scope>
</reference>
<evidence type="ECO:0000256" key="1">
    <source>
        <dbReference type="SAM" id="Phobius"/>
    </source>
</evidence>
<keyword evidence="1" id="KW-1133">Transmembrane helix</keyword>
<organism evidence="2 3">
    <name type="scientific">Eumeta variegata</name>
    <name type="common">Bagworm moth</name>
    <name type="synonym">Eumeta japonica</name>
    <dbReference type="NCBI Taxonomy" id="151549"/>
    <lineage>
        <taxon>Eukaryota</taxon>
        <taxon>Metazoa</taxon>
        <taxon>Ecdysozoa</taxon>
        <taxon>Arthropoda</taxon>
        <taxon>Hexapoda</taxon>
        <taxon>Insecta</taxon>
        <taxon>Pterygota</taxon>
        <taxon>Neoptera</taxon>
        <taxon>Endopterygota</taxon>
        <taxon>Lepidoptera</taxon>
        <taxon>Glossata</taxon>
        <taxon>Ditrysia</taxon>
        <taxon>Tineoidea</taxon>
        <taxon>Psychidae</taxon>
        <taxon>Oiketicinae</taxon>
        <taxon>Eumeta</taxon>
    </lineage>
</organism>